<feature type="active site" description="Proton donor/acceptor" evidence="2">
    <location>
        <position position="83"/>
    </location>
</feature>
<dbReference type="GO" id="GO:0004331">
    <property type="term" value="F:fructose-2,6-bisphosphate 2-phosphatase activity"/>
    <property type="evidence" value="ECO:0007669"/>
    <property type="project" value="TreeGrafter"/>
</dbReference>
<reference evidence="5" key="1">
    <citation type="submission" date="2017-09" db="EMBL/GenBank/DDBJ databases">
        <authorList>
            <person name="Regsiter A."/>
            <person name="William W."/>
        </authorList>
    </citation>
    <scope>NUCLEOTIDE SEQUENCE [LARGE SCALE GENOMIC DNA]</scope>
    <source>
        <strain evidence="5">500-1</strain>
    </source>
</reference>
<evidence type="ECO:0000313" key="5">
    <source>
        <dbReference type="Proteomes" id="UP000219215"/>
    </source>
</evidence>
<proteinExistence type="predicted"/>
<feature type="active site" description="Tele-phosphohistidine intermediate" evidence="2">
    <location>
        <position position="9"/>
    </location>
</feature>
<keyword evidence="5" id="KW-1185">Reference proteome</keyword>
<organism evidence="4 5">
    <name type="scientific">Pseudodesulfovibrio profundus</name>
    <dbReference type="NCBI Taxonomy" id="57320"/>
    <lineage>
        <taxon>Bacteria</taxon>
        <taxon>Pseudomonadati</taxon>
        <taxon>Thermodesulfobacteriota</taxon>
        <taxon>Desulfovibrionia</taxon>
        <taxon>Desulfovibrionales</taxon>
        <taxon>Desulfovibrionaceae</taxon>
    </lineage>
</organism>
<name>A0A2C8F805_9BACT</name>
<dbReference type="PANTHER" id="PTHR46517:SF1">
    <property type="entry name" value="FRUCTOSE-2,6-BISPHOSPHATASE TIGAR"/>
    <property type="match status" value="1"/>
</dbReference>
<dbReference type="InterPro" id="IPR051695">
    <property type="entry name" value="Phosphoglycerate_Mutase"/>
</dbReference>
<dbReference type="Pfam" id="PF00300">
    <property type="entry name" value="His_Phos_1"/>
    <property type="match status" value="1"/>
</dbReference>
<dbReference type="GO" id="GO:0043456">
    <property type="term" value="P:regulation of pentose-phosphate shunt"/>
    <property type="evidence" value="ECO:0007669"/>
    <property type="project" value="TreeGrafter"/>
</dbReference>
<dbReference type="CDD" id="cd07067">
    <property type="entry name" value="HP_PGM_like"/>
    <property type="match status" value="1"/>
</dbReference>
<dbReference type="SUPFAM" id="SSF53254">
    <property type="entry name" value="Phosphoglycerate mutase-like"/>
    <property type="match status" value="1"/>
</dbReference>
<accession>A0A2C8F805</accession>
<protein>
    <submittedName>
        <fullName evidence="4">Phosphoglycerate mutase</fullName>
    </submittedName>
</protein>
<dbReference type="RefSeq" id="WP_097011715.1">
    <property type="nucleotide sequence ID" value="NZ_LT907975.1"/>
</dbReference>
<dbReference type="Proteomes" id="UP000219215">
    <property type="component" value="Chromosome DPRO"/>
</dbReference>
<dbReference type="SMART" id="SM00855">
    <property type="entry name" value="PGAM"/>
    <property type="match status" value="1"/>
</dbReference>
<evidence type="ECO:0000256" key="3">
    <source>
        <dbReference type="PIRSR" id="PIRSR613078-2"/>
    </source>
</evidence>
<keyword evidence="1" id="KW-0378">Hydrolase</keyword>
<dbReference type="EMBL" id="LT907975">
    <property type="protein sequence ID" value="SOB58704.1"/>
    <property type="molecule type" value="Genomic_DNA"/>
</dbReference>
<dbReference type="OrthoDB" id="9781415at2"/>
<evidence type="ECO:0000313" key="4">
    <source>
        <dbReference type="EMBL" id="SOB58704.1"/>
    </source>
</evidence>
<dbReference type="PANTHER" id="PTHR46517">
    <property type="entry name" value="FRUCTOSE-2,6-BISPHOSPHATASE TIGAR"/>
    <property type="match status" value="1"/>
</dbReference>
<evidence type="ECO:0000256" key="1">
    <source>
        <dbReference type="ARBA" id="ARBA00022801"/>
    </source>
</evidence>
<gene>
    <name evidence="4" type="ORF">DPRO_1804</name>
</gene>
<dbReference type="KEGG" id="pprf:DPRO_1804"/>
<evidence type="ECO:0000256" key="2">
    <source>
        <dbReference type="PIRSR" id="PIRSR613078-1"/>
    </source>
</evidence>
<dbReference type="InterPro" id="IPR029033">
    <property type="entry name" value="His_PPase_superfam"/>
</dbReference>
<dbReference type="GO" id="GO:0005829">
    <property type="term" value="C:cytosol"/>
    <property type="evidence" value="ECO:0007669"/>
    <property type="project" value="TreeGrafter"/>
</dbReference>
<dbReference type="Gene3D" id="3.40.50.1240">
    <property type="entry name" value="Phosphoglycerate mutase-like"/>
    <property type="match status" value="1"/>
</dbReference>
<sequence length="198" mass="22585">MTTFFCMRHGQTDWNQDKRIQGQTDTELNDKGREMAHQWGKSLADNHFDCILSSGLCRAVQTAEIINEYLGGIPHHIAVGLQEQDWGQWTGKTAAELADIRNQVKKQEKRGFEFQPPNGESRDEVLMRTCDALLEFSEDCPEDSVLVITHNGVLKCLTYALSGLEFLPHEKSPIKPYHIHRIECFENELALGEINMEL</sequence>
<feature type="binding site" evidence="3">
    <location>
        <position position="58"/>
    </location>
    <ligand>
        <name>substrate</name>
    </ligand>
</feature>
<dbReference type="AlphaFoldDB" id="A0A2C8F805"/>
<feature type="binding site" evidence="3">
    <location>
        <begin position="8"/>
        <end position="15"/>
    </location>
    <ligand>
        <name>substrate</name>
    </ligand>
</feature>
<dbReference type="GO" id="GO:0045820">
    <property type="term" value="P:negative regulation of glycolytic process"/>
    <property type="evidence" value="ECO:0007669"/>
    <property type="project" value="TreeGrafter"/>
</dbReference>
<dbReference type="InterPro" id="IPR013078">
    <property type="entry name" value="His_Pase_superF_clade-1"/>
</dbReference>